<dbReference type="Proteomes" id="UP000033188">
    <property type="component" value="Chromosome 3"/>
</dbReference>
<keyword evidence="2" id="KW-1185">Reference proteome</keyword>
<name>A0A061DDX9_BABBI</name>
<dbReference type="AlphaFoldDB" id="A0A061DDX9"/>
<dbReference type="EMBL" id="LK391709">
    <property type="protein sequence ID" value="CDR96675.1"/>
    <property type="molecule type" value="Genomic_DNA"/>
</dbReference>
<dbReference type="RefSeq" id="XP_012768861.1">
    <property type="nucleotide sequence ID" value="XM_012913407.1"/>
</dbReference>
<protein>
    <submittedName>
        <fullName evidence="1">Uncharacterized protein</fullName>
    </submittedName>
</protein>
<dbReference type="KEGG" id="bbig:BBBOND_0305790"/>
<sequence length="282" mass="31528">MVYTSLTDAPQNFKEAADWLLALKGDDVKNLEAIGEAVYKFLVDKPVGRIHLPALEKVKRISKDFLEQRELRNYWFVEELLKRYNDRISKTPGALAKCFRVVDDCDYKNVVKSKGITAAAIAEKLDRIVNGTEILLDNVKIPDEYKSAYSSEATWEKSCAKDPEACATVFVGIAPMLYAGVRCLHTATIAALLRLVPLTKYEIGLGKTMKALGYVEPESRTDMNMFEVDAALRDLYTSGVLTLCDFAGFWAFYGLESSVHEGEPSAEPSLRAKAREFFLGEN</sequence>
<accession>A0A061DDX9</accession>
<evidence type="ECO:0000313" key="2">
    <source>
        <dbReference type="Proteomes" id="UP000033188"/>
    </source>
</evidence>
<dbReference type="OrthoDB" id="627829at2759"/>
<dbReference type="VEuPathDB" id="PiroplasmaDB:BBBOND_0305790"/>
<reference evidence="2" key="1">
    <citation type="journal article" date="2014" name="Nucleic Acids Res.">
        <title>The evolutionary dynamics of variant antigen genes in Babesia reveal a history of genomic innovation underlying host-parasite interaction.</title>
        <authorList>
            <person name="Jackson A.P."/>
            <person name="Otto T.D."/>
            <person name="Darby A."/>
            <person name="Ramaprasad A."/>
            <person name="Xia D."/>
            <person name="Echaide I.E."/>
            <person name="Farber M."/>
            <person name="Gahlot S."/>
            <person name="Gamble J."/>
            <person name="Gupta D."/>
            <person name="Gupta Y."/>
            <person name="Jackson L."/>
            <person name="Malandrin L."/>
            <person name="Malas T.B."/>
            <person name="Moussa E."/>
            <person name="Nair M."/>
            <person name="Reid A.J."/>
            <person name="Sanders M."/>
            <person name="Sharma J."/>
            <person name="Tracey A."/>
            <person name="Quail M.A."/>
            <person name="Weir W."/>
            <person name="Wastling J.M."/>
            <person name="Hall N."/>
            <person name="Willadsen P."/>
            <person name="Lingelbach K."/>
            <person name="Shiels B."/>
            <person name="Tait A."/>
            <person name="Berriman M."/>
            <person name="Allred D.R."/>
            <person name="Pain A."/>
        </authorList>
    </citation>
    <scope>NUCLEOTIDE SEQUENCE [LARGE SCALE GENOMIC DNA]</scope>
    <source>
        <strain evidence="2">Bond</strain>
    </source>
</reference>
<dbReference type="GeneID" id="24565216"/>
<organism evidence="1 2">
    <name type="scientific">Babesia bigemina</name>
    <dbReference type="NCBI Taxonomy" id="5866"/>
    <lineage>
        <taxon>Eukaryota</taxon>
        <taxon>Sar</taxon>
        <taxon>Alveolata</taxon>
        <taxon>Apicomplexa</taxon>
        <taxon>Aconoidasida</taxon>
        <taxon>Piroplasmida</taxon>
        <taxon>Babesiidae</taxon>
        <taxon>Babesia</taxon>
    </lineage>
</organism>
<gene>
    <name evidence="1" type="ORF">BBBOND_0305790</name>
</gene>
<proteinExistence type="predicted"/>
<evidence type="ECO:0000313" key="1">
    <source>
        <dbReference type="EMBL" id="CDR96675.1"/>
    </source>
</evidence>